<dbReference type="EMBL" id="JAGSPM010000002">
    <property type="protein sequence ID" value="MBR7745768.1"/>
    <property type="molecule type" value="Genomic_DNA"/>
</dbReference>
<protein>
    <submittedName>
        <fullName evidence="1">DNA alkylation repair protein</fullName>
    </submittedName>
</protein>
<organism evidence="1 2">
    <name type="scientific">Undibacterium baiyunense</name>
    <dbReference type="NCBI Taxonomy" id="2828731"/>
    <lineage>
        <taxon>Bacteria</taxon>
        <taxon>Pseudomonadati</taxon>
        <taxon>Pseudomonadota</taxon>
        <taxon>Betaproteobacteria</taxon>
        <taxon>Burkholderiales</taxon>
        <taxon>Oxalobacteraceae</taxon>
        <taxon>Undibacterium</taxon>
    </lineage>
</organism>
<proteinExistence type="predicted"/>
<evidence type="ECO:0000313" key="1">
    <source>
        <dbReference type="EMBL" id="MBR7745768.1"/>
    </source>
</evidence>
<reference evidence="1 2" key="1">
    <citation type="submission" date="2021-04" db="EMBL/GenBank/DDBJ databases">
        <title>novel species isolated from subtropical streams in China.</title>
        <authorList>
            <person name="Lu H."/>
        </authorList>
    </citation>
    <scope>NUCLEOTIDE SEQUENCE [LARGE SCALE GENOMIC DNA]</scope>
    <source>
        <strain evidence="1 2">BYS107W</strain>
    </source>
</reference>
<dbReference type="SUPFAM" id="SSF48371">
    <property type="entry name" value="ARM repeat"/>
    <property type="match status" value="1"/>
</dbReference>
<keyword evidence="2" id="KW-1185">Reference proteome</keyword>
<dbReference type="RefSeq" id="WP_212683142.1">
    <property type="nucleotide sequence ID" value="NZ_JAGSPM010000002.1"/>
</dbReference>
<dbReference type="AlphaFoldDB" id="A0A941DBR0"/>
<accession>A0A941DBR0</accession>
<dbReference type="Pfam" id="PF08713">
    <property type="entry name" value="DNA_alkylation"/>
    <property type="match status" value="1"/>
</dbReference>
<name>A0A941DBR0_9BURK</name>
<gene>
    <name evidence="1" type="ORF">KDM92_04190</name>
</gene>
<dbReference type="InterPro" id="IPR016024">
    <property type="entry name" value="ARM-type_fold"/>
</dbReference>
<dbReference type="PANTHER" id="PTHR41291">
    <property type="entry name" value="DNA ALKYLATION REPAIR PROTEIN"/>
    <property type="match status" value="1"/>
</dbReference>
<comment type="caution">
    <text evidence="1">The sequence shown here is derived from an EMBL/GenBank/DDBJ whole genome shotgun (WGS) entry which is preliminary data.</text>
</comment>
<dbReference type="Proteomes" id="UP000680158">
    <property type="component" value="Unassembled WGS sequence"/>
</dbReference>
<evidence type="ECO:0000313" key="2">
    <source>
        <dbReference type="Proteomes" id="UP000680158"/>
    </source>
</evidence>
<dbReference type="InterPro" id="IPR014825">
    <property type="entry name" value="DNA_alkylation"/>
</dbReference>
<dbReference type="PANTHER" id="PTHR41291:SF1">
    <property type="entry name" value="DNA ALKYLATION REPAIR PROTEIN"/>
    <property type="match status" value="1"/>
</dbReference>
<sequence>MNTSDAVEQVVAQLKSLGLDSYRNTMLKHGAQEPIFGVKIEEMKKLMKPYKGDLAFAYALFDTGIYDAQYMAGLLADGSKMTEVQLQHWVEVANSHGIREYSVAWVTAESSFAMPLALAWIDSSNAEIAAAGWSTLSSYLSVIDHAKVDLKVFSKLLRRVQTQIHQAPNRVRYCMNGFVIALGSYVPDLTEAAIVAGQEMGQISVDMGGTSCKVPFAPDYIGKVVERGNLGKKRKTSKC</sequence>